<dbReference type="RefSeq" id="WP_189090954.1">
    <property type="nucleotide sequence ID" value="NZ_BMQL01000014.1"/>
</dbReference>
<dbReference type="EMBL" id="BMQL01000014">
    <property type="protein sequence ID" value="GGR12009.1"/>
    <property type="molecule type" value="Genomic_DNA"/>
</dbReference>
<dbReference type="Gene3D" id="3.90.79.10">
    <property type="entry name" value="Nucleoside Triphosphate Pyrophosphohydrolase"/>
    <property type="match status" value="1"/>
</dbReference>
<dbReference type="SUPFAM" id="SSF55811">
    <property type="entry name" value="Nudix"/>
    <property type="match status" value="1"/>
</dbReference>
<feature type="domain" description="Nudix hydrolase" evidence="4">
    <location>
        <begin position="11"/>
        <end position="141"/>
    </location>
</feature>
<keyword evidence="2" id="KW-0378">Hydrolase</keyword>
<dbReference type="GO" id="GO:0016787">
    <property type="term" value="F:hydrolase activity"/>
    <property type="evidence" value="ECO:0007669"/>
    <property type="project" value="UniProtKB-KW"/>
</dbReference>
<reference evidence="5" key="1">
    <citation type="journal article" date="2014" name="Int. J. Syst. Evol. Microbiol.">
        <title>Complete genome sequence of Corynebacterium casei LMG S-19264T (=DSM 44701T), isolated from a smear-ripened cheese.</title>
        <authorList>
            <consortium name="US DOE Joint Genome Institute (JGI-PGF)"/>
            <person name="Walter F."/>
            <person name="Albersmeier A."/>
            <person name="Kalinowski J."/>
            <person name="Ruckert C."/>
        </authorList>
    </citation>
    <scope>NUCLEOTIDE SEQUENCE</scope>
    <source>
        <strain evidence="5">JCM 31311</strain>
    </source>
</reference>
<gene>
    <name evidence="5" type="ORF">GCM10008957_26090</name>
</gene>
<evidence type="ECO:0000256" key="1">
    <source>
        <dbReference type="ARBA" id="ARBA00001946"/>
    </source>
</evidence>
<dbReference type="PANTHER" id="PTHR43046:SF12">
    <property type="entry name" value="GDP-MANNOSE MANNOSYL HYDROLASE"/>
    <property type="match status" value="1"/>
</dbReference>
<reference evidence="5" key="2">
    <citation type="submission" date="2020-09" db="EMBL/GenBank/DDBJ databases">
        <authorList>
            <person name="Sun Q."/>
            <person name="Ohkuma M."/>
        </authorList>
    </citation>
    <scope>NUCLEOTIDE SEQUENCE</scope>
    <source>
        <strain evidence="5">JCM 31311</strain>
    </source>
</reference>
<proteinExistence type="predicted"/>
<dbReference type="PANTHER" id="PTHR43046">
    <property type="entry name" value="GDP-MANNOSE MANNOSYL HYDROLASE"/>
    <property type="match status" value="1"/>
</dbReference>
<dbReference type="PROSITE" id="PS51462">
    <property type="entry name" value="NUDIX"/>
    <property type="match status" value="1"/>
</dbReference>
<keyword evidence="3" id="KW-0460">Magnesium</keyword>
<sequence length="144" mass="16196">MSAAEAPPAPPRPLVCVGALVRGPKGTYLIVRTTKWRGSWGVPGGKVEWGETLKTATMREFREEVALELHDLSYVQTQEAVLSPEFHKPAHMLLIDFLAHTDSERVTPNEEIEEWAWVTLAAALEYPLNSYTRTLIERARELEA</sequence>
<keyword evidence="6" id="KW-1185">Reference proteome</keyword>
<evidence type="ECO:0000259" key="4">
    <source>
        <dbReference type="PROSITE" id="PS51462"/>
    </source>
</evidence>
<accession>A0A918F627</accession>
<evidence type="ECO:0000256" key="2">
    <source>
        <dbReference type="ARBA" id="ARBA00022801"/>
    </source>
</evidence>
<comment type="cofactor">
    <cofactor evidence="1">
        <name>Mg(2+)</name>
        <dbReference type="ChEBI" id="CHEBI:18420"/>
    </cofactor>
</comment>
<dbReference type="Pfam" id="PF00293">
    <property type="entry name" value="NUDIX"/>
    <property type="match status" value="1"/>
</dbReference>
<dbReference type="PRINTS" id="PR00502">
    <property type="entry name" value="NUDIXFAMILY"/>
</dbReference>
<dbReference type="AlphaFoldDB" id="A0A918F627"/>
<dbReference type="Proteomes" id="UP000603865">
    <property type="component" value="Unassembled WGS sequence"/>
</dbReference>
<organism evidence="5 6">
    <name type="scientific">Deinococcus ruber</name>
    <dbReference type="NCBI Taxonomy" id="1848197"/>
    <lineage>
        <taxon>Bacteria</taxon>
        <taxon>Thermotogati</taxon>
        <taxon>Deinococcota</taxon>
        <taxon>Deinococci</taxon>
        <taxon>Deinococcales</taxon>
        <taxon>Deinococcaceae</taxon>
        <taxon>Deinococcus</taxon>
    </lineage>
</organism>
<dbReference type="InterPro" id="IPR015797">
    <property type="entry name" value="NUDIX_hydrolase-like_dom_sf"/>
</dbReference>
<dbReference type="InterPro" id="IPR000086">
    <property type="entry name" value="NUDIX_hydrolase_dom"/>
</dbReference>
<comment type="caution">
    <text evidence="5">The sequence shown here is derived from an EMBL/GenBank/DDBJ whole genome shotgun (WGS) entry which is preliminary data.</text>
</comment>
<evidence type="ECO:0000313" key="6">
    <source>
        <dbReference type="Proteomes" id="UP000603865"/>
    </source>
</evidence>
<name>A0A918F627_9DEIO</name>
<protein>
    <submittedName>
        <fullName evidence="5">DNA mismatch repair protein MutT</fullName>
    </submittedName>
</protein>
<evidence type="ECO:0000313" key="5">
    <source>
        <dbReference type="EMBL" id="GGR12009.1"/>
    </source>
</evidence>
<dbReference type="CDD" id="cd18874">
    <property type="entry name" value="NUDIX_Hydrolase"/>
    <property type="match status" value="1"/>
</dbReference>
<evidence type="ECO:0000256" key="3">
    <source>
        <dbReference type="ARBA" id="ARBA00022842"/>
    </source>
</evidence>
<dbReference type="InterPro" id="IPR020476">
    <property type="entry name" value="Nudix_hydrolase"/>
</dbReference>